<dbReference type="InterPro" id="IPR032675">
    <property type="entry name" value="LRR_dom_sf"/>
</dbReference>
<sequence length="391" mass="43901">MPFFPAEILLSIADVASPRALRSLRAASKTCHGLATPAAFRSLCVRDRARSAQGFARILEDNVLAQYVQEVVFQVSCADYYGRSSNKETTEDPDIEKRIETIEAAFSLLYNLPNLSTLRLIFHPERISEDAMYLEFASDELKLRTERAVLTGVAVAAASPNLSLRSLTFLNLSCIHWATFEQPAFHNLLSPLEHLHIASKCIGYVHEGFNESIPYVDFWTLTIPQCFLLPASLYARSALTTLALHSGEDFGLAPNFSLADFHYPCLTSLSLQHILFHETAGTEEFILQHKDTLTHLELRECKIKMEDFADVPEMVWSAVYGRLADGLQCLTELVVEECWEPWWKTMPLRYTRLDPAGSFLPPDDDDLPEGDAEALESFRAVVAARKARAGR</sequence>
<dbReference type="PANTHER" id="PTHR42057">
    <property type="entry name" value="F-BOX DOMAIN PROTEIN (AFU_ORTHOLOGUE AFUA_4G00200)"/>
    <property type="match status" value="1"/>
</dbReference>
<proteinExistence type="predicted"/>
<protein>
    <recommendedName>
        <fullName evidence="3">F-box domain-containing protein</fullName>
    </recommendedName>
</protein>
<name>A0A4Y9YUV8_9AGAM</name>
<gene>
    <name evidence="1" type="ORF">EVG20_g5571</name>
</gene>
<dbReference type="PANTHER" id="PTHR42057:SF2">
    <property type="entry name" value="F-BOX DOMAIN PROTEIN (AFU_ORTHOLOGUE AFUA_4G00200)-RELATED"/>
    <property type="match status" value="1"/>
</dbReference>
<organism evidence="1 2">
    <name type="scientific">Dentipellis fragilis</name>
    <dbReference type="NCBI Taxonomy" id="205917"/>
    <lineage>
        <taxon>Eukaryota</taxon>
        <taxon>Fungi</taxon>
        <taxon>Dikarya</taxon>
        <taxon>Basidiomycota</taxon>
        <taxon>Agaricomycotina</taxon>
        <taxon>Agaricomycetes</taxon>
        <taxon>Russulales</taxon>
        <taxon>Hericiaceae</taxon>
        <taxon>Dentipellis</taxon>
    </lineage>
</organism>
<dbReference type="AlphaFoldDB" id="A0A4Y9YUV8"/>
<keyword evidence="2" id="KW-1185">Reference proteome</keyword>
<dbReference type="OrthoDB" id="2858653at2759"/>
<reference evidence="1 2" key="1">
    <citation type="submission" date="2019-02" db="EMBL/GenBank/DDBJ databases">
        <title>Genome sequencing of the rare red list fungi Dentipellis fragilis.</title>
        <authorList>
            <person name="Buettner E."/>
            <person name="Kellner H."/>
        </authorList>
    </citation>
    <scope>NUCLEOTIDE SEQUENCE [LARGE SCALE GENOMIC DNA]</scope>
    <source>
        <strain evidence="1 2">DSM 105465</strain>
    </source>
</reference>
<dbReference type="SUPFAM" id="SSF52047">
    <property type="entry name" value="RNI-like"/>
    <property type="match status" value="1"/>
</dbReference>
<dbReference type="EMBL" id="SEOQ01000334">
    <property type="protein sequence ID" value="TFY65493.1"/>
    <property type="molecule type" value="Genomic_DNA"/>
</dbReference>
<comment type="caution">
    <text evidence="1">The sequence shown here is derived from an EMBL/GenBank/DDBJ whole genome shotgun (WGS) entry which is preliminary data.</text>
</comment>
<evidence type="ECO:0008006" key="3">
    <source>
        <dbReference type="Google" id="ProtNLM"/>
    </source>
</evidence>
<accession>A0A4Y9YUV8</accession>
<dbReference type="Proteomes" id="UP000298327">
    <property type="component" value="Unassembled WGS sequence"/>
</dbReference>
<evidence type="ECO:0000313" key="1">
    <source>
        <dbReference type="EMBL" id="TFY65493.1"/>
    </source>
</evidence>
<evidence type="ECO:0000313" key="2">
    <source>
        <dbReference type="Proteomes" id="UP000298327"/>
    </source>
</evidence>
<dbReference type="Gene3D" id="3.80.10.10">
    <property type="entry name" value="Ribonuclease Inhibitor"/>
    <property type="match status" value="1"/>
</dbReference>